<sequence>MLLAFDYTRTFIGLEFMCNAGFEEVVNQWSCLSGIQTTLAYQNCMNKFTYNVAPSNFCSLVDDTGKCLNDAYLNACADRGAAGTYKTERVIVGPQGVLVNVKGQSKPVLNFCANNYLGLSSHPEV</sequence>
<dbReference type="AlphaFoldDB" id="A0A2G9UPY8"/>
<reference evidence="1 2" key="1">
    <citation type="submission" date="2015-09" db="EMBL/GenBank/DDBJ databases">
        <title>Draft genome of the parasitic nematode Teladorsagia circumcincta isolate WARC Sus (inbred).</title>
        <authorList>
            <person name="Mitreva M."/>
        </authorList>
    </citation>
    <scope>NUCLEOTIDE SEQUENCE [LARGE SCALE GENOMIC DNA]</scope>
    <source>
        <strain evidence="1 2">S</strain>
    </source>
</reference>
<proteinExistence type="predicted"/>
<organism evidence="1 2">
    <name type="scientific">Teladorsagia circumcincta</name>
    <name type="common">Brown stomach worm</name>
    <name type="synonym">Ostertagia circumcincta</name>
    <dbReference type="NCBI Taxonomy" id="45464"/>
    <lineage>
        <taxon>Eukaryota</taxon>
        <taxon>Metazoa</taxon>
        <taxon>Ecdysozoa</taxon>
        <taxon>Nematoda</taxon>
        <taxon>Chromadorea</taxon>
        <taxon>Rhabditida</taxon>
        <taxon>Rhabditina</taxon>
        <taxon>Rhabditomorpha</taxon>
        <taxon>Strongyloidea</taxon>
        <taxon>Trichostrongylidae</taxon>
        <taxon>Teladorsagia</taxon>
    </lineage>
</organism>
<evidence type="ECO:0000313" key="2">
    <source>
        <dbReference type="Proteomes" id="UP000230423"/>
    </source>
</evidence>
<gene>
    <name evidence="1" type="ORF">TELCIR_05841</name>
</gene>
<keyword evidence="2" id="KW-1185">Reference proteome</keyword>
<dbReference type="InterPro" id="IPR015422">
    <property type="entry name" value="PyrdxlP-dep_Trfase_small"/>
</dbReference>
<dbReference type="OrthoDB" id="5804428at2759"/>
<accession>A0A2G9UPY8</accession>
<name>A0A2G9UPY8_TELCI</name>
<dbReference type="EMBL" id="KZ345729">
    <property type="protein sequence ID" value="PIO72233.1"/>
    <property type="molecule type" value="Genomic_DNA"/>
</dbReference>
<dbReference type="Gene3D" id="3.90.1150.10">
    <property type="entry name" value="Aspartate Aminotransferase, domain 1"/>
    <property type="match status" value="1"/>
</dbReference>
<dbReference type="Proteomes" id="UP000230423">
    <property type="component" value="Unassembled WGS sequence"/>
</dbReference>
<evidence type="ECO:0000313" key="1">
    <source>
        <dbReference type="EMBL" id="PIO72233.1"/>
    </source>
</evidence>
<evidence type="ECO:0008006" key="3">
    <source>
        <dbReference type="Google" id="ProtNLM"/>
    </source>
</evidence>
<protein>
    <recommendedName>
        <fullName evidence="3">Glycine C-acetyltransferase domain protein</fullName>
    </recommendedName>
</protein>